<feature type="region of interest" description="Disordered" evidence="1">
    <location>
        <begin position="231"/>
        <end position="265"/>
    </location>
</feature>
<organism evidence="3">
    <name type="scientific">Capitella teleta</name>
    <name type="common">Polychaete worm</name>
    <dbReference type="NCBI Taxonomy" id="283909"/>
    <lineage>
        <taxon>Eukaryota</taxon>
        <taxon>Metazoa</taxon>
        <taxon>Spiralia</taxon>
        <taxon>Lophotrochozoa</taxon>
        <taxon>Annelida</taxon>
        <taxon>Polychaeta</taxon>
        <taxon>Sedentaria</taxon>
        <taxon>Scolecida</taxon>
        <taxon>Capitellidae</taxon>
        <taxon>Capitella</taxon>
    </lineage>
</organism>
<keyword evidence="2" id="KW-0812">Transmembrane</keyword>
<feature type="compositionally biased region" description="Basic and acidic residues" evidence="1">
    <location>
        <begin position="253"/>
        <end position="265"/>
    </location>
</feature>
<gene>
    <name evidence="3" type="ORF">CAPTEDRAFT_222215</name>
</gene>
<keyword evidence="5" id="KW-1185">Reference proteome</keyword>
<evidence type="ECO:0000256" key="2">
    <source>
        <dbReference type="SAM" id="Phobius"/>
    </source>
</evidence>
<feature type="transmembrane region" description="Helical" evidence="2">
    <location>
        <begin position="121"/>
        <end position="139"/>
    </location>
</feature>
<protein>
    <submittedName>
        <fullName evidence="3 4">Uncharacterized protein</fullName>
    </submittedName>
</protein>
<evidence type="ECO:0000313" key="3">
    <source>
        <dbReference type="EMBL" id="ELU16743.1"/>
    </source>
</evidence>
<proteinExistence type="predicted"/>
<sequence>MGIRDKRLPTADACNESMPVTCSPMTTPFRRQDSLSPFTCTQCMWRCSLIRENPCRLPPSGIGAEGRIDERDCWCFEGYSYGDYSALQGNVVLIALKNVHICARRRRFRATADVLRSFKHALIFTMGLSLILHVCQNFVNLSTNSTSMRGLAMMNGMRAQALVAVKVLGIAALCVVVTIVLYCSSKRCQKKHQKSIEPTPRQNGNYVDQSVYTSETFDEGDGAYPAEDALEEESYETHPPITRSTSEPTLSKNKVEEAAQKSPRESIGETFTGPFIKYKNEATGSVIPIPSIAEFLTSPNASVDVLTSEGHAAPHSIDTPVSISNRILKNKKSDIHIAQVHYNSYRQKAKHLQDALSQQDYGNEGEEWLSLKVPPIKRYLELVISYSDRKNIQMS</sequence>
<reference evidence="3 5" key="2">
    <citation type="journal article" date="2013" name="Nature">
        <title>Insights into bilaterian evolution from three spiralian genomes.</title>
        <authorList>
            <person name="Simakov O."/>
            <person name="Marletaz F."/>
            <person name="Cho S.J."/>
            <person name="Edsinger-Gonzales E."/>
            <person name="Havlak P."/>
            <person name="Hellsten U."/>
            <person name="Kuo D.H."/>
            <person name="Larsson T."/>
            <person name="Lv J."/>
            <person name="Arendt D."/>
            <person name="Savage R."/>
            <person name="Osoegawa K."/>
            <person name="de Jong P."/>
            <person name="Grimwood J."/>
            <person name="Chapman J.A."/>
            <person name="Shapiro H."/>
            <person name="Aerts A."/>
            <person name="Otillar R.P."/>
            <person name="Terry A.Y."/>
            <person name="Boore J.L."/>
            <person name="Grigoriev I.V."/>
            <person name="Lindberg D.R."/>
            <person name="Seaver E.C."/>
            <person name="Weisblat D.A."/>
            <person name="Putnam N.H."/>
            <person name="Rokhsar D.S."/>
        </authorList>
    </citation>
    <scope>NUCLEOTIDE SEQUENCE</scope>
    <source>
        <strain evidence="3 5">I ESC-2004</strain>
    </source>
</reference>
<reference evidence="5" key="1">
    <citation type="submission" date="2012-12" db="EMBL/GenBank/DDBJ databases">
        <authorList>
            <person name="Hellsten U."/>
            <person name="Grimwood J."/>
            <person name="Chapman J.A."/>
            <person name="Shapiro H."/>
            <person name="Aerts A."/>
            <person name="Otillar R.P."/>
            <person name="Terry A.Y."/>
            <person name="Boore J.L."/>
            <person name="Simakov O."/>
            <person name="Marletaz F."/>
            <person name="Cho S.-J."/>
            <person name="Edsinger-Gonzales E."/>
            <person name="Havlak P."/>
            <person name="Kuo D.-H."/>
            <person name="Larsson T."/>
            <person name="Lv J."/>
            <person name="Arendt D."/>
            <person name="Savage R."/>
            <person name="Osoegawa K."/>
            <person name="de Jong P."/>
            <person name="Lindberg D.R."/>
            <person name="Seaver E.C."/>
            <person name="Weisblat D.A."/>
            <person name="Putnam N.H."/>
            <person name="Grigoriev I.V."/>
            <person name="Rokhsar D.S."/>
        </authorList>
    </citation>
    <scope>NUCLEOTIDE SEQUENCE</scope>
    <source>
        <strain evidence="5">I ESC-2004</strain>
    </source>
</reference>
<reference evidence="4" key="3">
    <citation type="submission" date="2015-06" db="UniProtKB">
        <authorList>
            <consortium name="EnsemblMetazoa"/>
        </authorList>
    </citation>
    <scope>IDENTIFICATION</scope>
</reference>
<evidence type="ECO:0000313" key="5">
    <source>
        <dbReference type="Proteomes" id="UP000014760"/>
    </source>
</evidence>
<dbReference type="EMBL" id="AMQN01017298">
    <property type="status" value="NOT_ANNOTATED_CDS"/>
    <property type="molecule type" value="Genomic_DNA"/>
</dbReference>
<evidence type="ECO:0000256" key="1">
    <source>
        <dbReference type="SAM" id="MobiDB-lite"/>
    </source>
</evidence>
<evidence type="ECO:0000313" key="4">
    <source>
        <dbReference type="EnsemblMetazoa" id="CapteP222215"/>
    </source>
</evidence>
<keyword evidence="2" id="KW-1133">Transmembrane helix</keyword>
<name>R7VD45_CAPTE</name>
<dbReference type="EnsemblMetazoa" id="CapteT222215">
    <property type="protein sequence ID" value="CapteP222215"/>
    <property type="gene ID" value="CapteG222215"/>
</dbReference>
<accession>R7VD45</accession>
<dbReference type="Proteomes" id="UP000014760">
    <property type="component" value="Unassembled WGS sequence"/>
</dbReference>
<keyword evidence="2" id="KW-0472">Membrane</keyword>
<dbReference type="HOGENOM" id="CLU_698771_0_0_1"/>
<feature type="compositionally biased region" description="Polar residues" evidence="1">
    <location>
        <begin position="242"/>
        <end position="252"/>
    </location>
</feature>
<feature type="transmembrane region" description="Helical" evidence="2">
    <location>
        <begin position="159"/>
        <end position="183"/>
    </location>
</feature>
<dbReference type="AlphaFoldDB" id="R7VD45"/>
<dbReference type="EMBL" id="KB292961">
    <property type="protein sequence ID" value="ELU16743.1"/>
    <property type="molecule type" value="Genomic_DNA"/>
</dbReference>